<dbReference type="Gene3D" id="4.10.810.10">
    <property type="entry name" value="Virus Scaffolding Protein, Chain A"/>
    <property type="match status" value="1"/>
</dbReference>
<dbReference type="Pfam" id="PF08858">
    <property type="entry name" value="IDEAL"/>
    <property type="match status" value="1"/>
</dbReference>
<dbReference type="InterPro" id="IPR014957">
    <property type="entry name" value="IDEAL_dom"/>
</dbReference>
<evidence type="ECO:0000313" key="3">
    <source>
        <dbReference type="Proteomes" id="UP000075683"/>
    </source>
</evidence>
<dbReference type="RefSeq" id="WP_020156698.1">
    <property type="nucleotide sequence ID" value="NZ_JBAIZG010000064.1"/>
</dbReference>
<sequence>MPAREELNGALALTRQKDKEKGVEAIYIDILINEALLKEKKEKLKQKIDQALDRNDREAFMELSARLREVEKELNA</sequence>
<dbReference type="OrthoDB" id="2969764at2"/>
<dbReference type="STRING" id="301148.B4135_3373"/>
<reference evidence="2 3" key="1">
    <citation type="submission" date="2016-01" db="EMBL/GenBank/DDBJ databases">
        <title>Draft Genome Sequences of Seven Thermophilic Sporeformers Isolated from Foods.</title>
        <authorList>
            <person name="Berendsen E.M."/>
            <person name="Wells-Bennik M.H."/>
            <person name="Krawcyk A.O."/>
            <person name="De Jong A."/>
            <person name="Holsappel S."/>
            <person name="Eijlander R.T."/>
            <person name="Kuipers O.P."/>
        </authorList>
    </citation>
    <scope>NUCLEOTIDE SEQUENCE [LARGE SCALE GENOMIC DNA]</scope>
    <source>
        <strain evidence="2 3">B4135</strain>
    </source>
</reference>
<dbReference type="InterPro" id="IPR027393">
    <property type="entry name" value="Virus_scaffolding_prot_C"/>
</dbReference>
<gene>
    <name evidence="2" type="ORF">B4135_3373</name>
</gene>
<accession>A0A150LFP2</accession>
<evidence type="ECO:0000259" key="1">
    <source>
        <dbReference type="SMART" id="SM00914"/>
    </source>
</evidence>
<evidence type="ECO:0000313" key="2">
    <source>
        <dbReference type="EMBL" id="KYD10572.1"/>
    </source>
</evidence>
<feature type="domain" description="IDEAL" evidence="1">
    <location>
        <begin position="31"/>
        <end position="67"/>
    </location>
</feature>
<dbReference type="EMBL" id="LQYT01000117">
    <property type="protein sequence ID" value="KYD10572.1"/>
    <property type="molecule type" value="Genomic_DNA"/>
</dbReference>
<proteinExistence type="predicted"/>
<organism evidence="2 3">
    <name type="scientific">Caldibacillus debilis</name>
    <dbReference type="NCBI Taxonomy" id="301148"/>
    <lineage>
        <taxon>Bacteria</taxon>
        <taxon>Bacillati</taxon>
        <taxon>Bacillota</taxon>
        <taxon>Bacilli</taxon>
        <taxon>Bacillales</taxon>
        <taxon>Bacillaceae</taxon>
        <taxon>Caldibacillus</taxon>
    </lineage>
</organism>
<dbReference type="Proteomes" id="UP000075683">
    <property type="component" value="Unassembled WGS sequence"/>
</dbReference>
<dbReference type="SMART" id="SM00914">
    <property type="entry name" value="IDEAL"/>
    <property type="match status" value="1"/>
</dbReference>
<name>A0A150LFP2_9BACI</name>
<comment type="caution">
    <text evidence="2">The sequence shown here is derived from an EMBL/GenBank/DDBJ whole genome shotgun (WGS) entry which is preliminary data.</text>
</comment>
<protein>
    <recommendedName>
        <fullName evidence="1">IDEAL domain-containing protein</fullName>
    </recommendedName>
</protein>
<dbReference type="AlphaFoldDB" id="A0A150LFP2"/>